<organism evidence="5 7">
    <name type="scientific">Sporomusa ovata</name>
    <dbReference type="NCBI Taxonomy" id="2378"/>
    <lineage>
        <taxon>Bacteria</taxon>
        <taxon>Bacillati</taxon>
        <taxon>Bacillota</taxon>
        <taxon>Negativicutes</taxon>
        <taxon>Selenomonadales</taxon>
        <taxon>Sporomusaceae</taxon>
        <taxon>Sporomusa</taxon>
    </lineage>
</organism>
<gene>
    <name evidence="6" type="ORF">SpAn4DRAFT_0374</name>
    <name evidence="5" type="ORF">SpAn4DRAFT_1485</name>
</gene>
<dbReference type="RefSeq" id="WP_021169246.1">
    <property type="nucleotide sequence ID" value="NZ_CTRP01000003.1"/>
</dbReference>
<dbReference type="InterPro" id="IPR028350">
    <property type="entry name" value="DNAC/IstB-like"/>
</dbReference>
<dbReference type="GO" id="GO:0005524">
    <property type="term" value="F:ATP binding"/>
    <property type="evidence" value="ECO:0007669"/>
    <property type="project" value="UniProtKB-KW"/>
</dbReference>
<proteinExistence type="inferred from homology"/>
<accession>A0A0U1KSW4</accession>
<dbReference type="SUPFAM" id="SSF52540">
    <property type="entry name" value="P-loop containing nucleoside triphosphate hydrolases"/>
    <property type="match status" value="1"/>
</dbReference>
<keyword evidence="2" id="KW-0547">Nucleotide-binding</keyword>
<dbReference type="SMART" id="SM00382">
    <property type="entry name" value="AAA"/>
    <property type="match status" value="1"/>
</dbReference>
<dbReference type="InterPro" id="IPR002611">
    <property type="entry name" value="IstB_ATP-bd"/>
</dbReference>
<name>A0A0U1KSW4_9FIRM</name>
<keyword evidence="7" id="KW-1185">Reference proteome</keyword>
<protein>
    <submittedName>
        <fullName evidence="5">Mobile element protein</fullName>
    </submittedName>
</protein>
<sequence>MSTKERRTAYKTIEEYAAYLRMSAIKQNFAEVIKNAELKDLSYEEFLLILLQKEWDKRQQSGQESRIRIAEFPYKKYLEDISVDDLPEDARKKFKTLTSLEFIQDGQNIILAGNPGTGKTHLAIGLGIKACIEGYRVLFTTVPLLVNQLKESRSQKILRAFGNKFAKYDLVIADELGYISFDKEGSELLFTHLSLRSGRKSTIITTNLSFERWSEIFHDPVMTAAMVDRLTHKSYLINMNGNSFRLKETKAWMQT</sequence>
<dbReference type="InterPro" id="IPR027417">
    <property type="entry name" value="P-loop_NTPase"/>
</dbReference>
<evidence type="ECO:0000313" key="5">
    <source>
        <dbReference type="EMBL" id="CQR70516.1"/>
    </source>
</evidence>
<evidence type="ECO:0000256" key="2">
    <source>
        <dbReference type="ARBA" id="ARBA00022741"/>
    </source>
</evidence>
<dbReference type="AlphaFoldDB" id="A0A0U1KSW4"/>
<dbReference type="EMBL" id="CTRP01000003">
    <property type="protein sequence ID" value="CQR70516.1"/>
    <property type="molecule type" value="Genomic_DNA"/>
</dbReference>
<dbReference type="Gene3D" id="3.40.50.300">
    <property type="entry name" value="P-loop containing nucleotide triphosphate hydrolases"/>
    <property type="match status" value="1"/>
</dbReference>
<dbReference type="InterPro" id="IPR047661">
    <property type="entry name" value="IstB"/>
</dbReference>
<dbReference type="Pfam" id="PF01695">
    <property type="entry name" value="IstB_IS21"/>
    <property type="match status" value="1"/>
</dbReference>
<dbReference type="PANTHER" id="PTHR30050:SF4">
    <property type="entry name" value="ATP-BINDING PROTEIN RV3427C IN INSERTION SEQUENCE-RELATED"/>
    <property type="match status" value="1"/>
</dbReference>
<evidence type="ECO:0000256" key="1">
    <source>
        <dbReference type="ARBA" id="ARBA00008059"/>
    </source>
</evidence>
<dbReference type="CDD" id="cd00009">
    <property type="entry name" value="AAA"/>
    <property type="match status" value="1"/>
</dbReference>
<feature type="domain" description="AAA+ ATPase" evidence="4">
    <location>
        <begin position="105"/>
        <end position="240"/>
    </location>
</feature>
<dbReference type="Proteomes" id="UP000049855">
    <property type="component" value="Unassembled WGS sequence"/>
</dbReference>
<comment type="similarity">
    <text evidence="1">Belongs to the IS21/IS1162 putative ATP-binding protein family.</text>
</comment>
<evidence type="ECO:0000313" key="7">
    <source>
        <dbReference type="Proteomes" id="UP000049855"/>
    </source>
</evidence>
<evidence type="ECO:0000259" key="4">
    <source>
        <dbReference type="SMART" id="SM00382"/>
    </source>
</evidence>
<dbReference type="PANTHER" id="PTHR30050">
    <property type="entry name" value="CHROMOSOMAL REPLICATION INITIATOR PROTEIN DNAA"/>
    <property type="match status" value="1"/>
</dbReference>
<dbReference type="InterPro" id="IPR003593">
    <property type="entry name" value="AAA+_ATPase"/>
</dbReference>
<keyword evidence="3" id="KW-0067">ATP-binding</keyword>
<evidence type="ECO:0000256" key="3">
    <source>
        <dbReference type="ARBA" id="ARBA00022840"/>
    </source>
</evidence>
<reference evidence="5" key="2">
    <citation type="submission" date="2015-03" db="EMBL/GenBank/DDBJ databases">
        <authorList>
            <person name="Murphy D."/>
        </authorList>
    </citation>
    <scope>NUCLEOTIDE SEQUENCE [LARGE SCALE GENOMIC DNA]</scope>
    <source>
        <strain evidence="5">Sporomusa ovata strain An4</strain>
    </source>
</reference>
<dbReference type="EMBL" id="CTRP01000014">
    <property type="protein sequence ID" value="CQR73912.1"/>
    <property type="molecule type" value="Genomic_DNA"/>
</dbReference>
<evidence type="ECO:0000313" key="6">
    <source>
        <dbReference type="EMBL" id="CQR73912.1"/>
    </source>
</evidence>
<dbReference type="GO" id="GO:0006260">
    <property type="term" value="P:DNA replication"/>
    <property type="evidence" value="ECO:0007669"/>
    <property type="project" value="TreeGrafter"/>
</dbReference>
<reference evidence="7" key="1">
    <citation type="submission" date="2015-03" db="EMBL/GenBank/DDBJ databases">
        <authorList>
            <person name="Nijsse Bart"/>
        </authorList>
    </citation>
    <scope>NUCLEOTIDE SEQUENCE [LARGE SCALE GENOMIC DNA]</scope>
</reference>
<dbReference type="NCBIfam" id="NF038214">
    <property type="entry name" value="IS21_help_AAA"/>
    <property type="match status" value="1"/>
</dbReference>
<dbReference type="PIRSF" id="PIRSF003073">
    <property type="entry name" value="DNAC_TnpB_IstB"/>
    <property type="match status" value="1"/>
</dbReference>